<protein>
    <submittedName>
        <fullName evidence="1">Uncharacterized protein</fullName>
    </submittedName>
</protein>
<proteinExistence type="predicted"/>
<dbReference type="SUPFAM" id="SSF48452">
    <property type="entry name" value="TPR-like"/>
    <property type="match status" value="1"/>
</dbReference>
<sequence length="455" mass="48957">MAPKEPNRRLAAVMAEAGMSNKGLAARVRAEGKTSTDHVSVKRWLDGTRPHDETIRCIAAALEKKLGRTVTFGEIGFELSSEASVSGLALGGVSYPLEVSQSVDALDGLTAADMRNDPAAVTSQWDPGAAASLITGYLFADSGWEDSSGDRFMGAGTAARIRATVRNLMQLDFQYGGGHTRSMLLSYWRSEIVPALRGSYPDPVKREIFAAAADAAEVLGWSAYDAGRHGAAQRYFVQGLRLAREARDAVMGGQILSNLSHQANYLGSFTAAVHFARAAQSATRGKASATVRAMFLAMEARALASLGDARGCGAVLNRAELEFAQRREEDDPDWISYFDALELAGEAAHCFRDLKHARQTQLFAAQAIDPVLTPARTRSFICIVHADGALADGNLDEAISLARQSVELAGSLQSDRHLRYLADFQRSLVQANCSDHPAAREFADLLRSRNPSPAL</sequence>
<name>A0ABQ3WCF0_9ACTN</name>
<dbReference type="EMBL" id="BOMF01000037">
    <property type="protein sequence ID" value="GID44714.1"/>
    <property type="molecule type" value="Genomic_DNA"/>
</dbReference>
<reference evidence="1" key="1">
    <citation type="submission" date="2021-01" db="EMBL/GenBank/DDBJ databases">
        <title>Whole genome shotgun sequence of Actinoplanes capillaceus NBRC 16408.</title>
        <authorList>
            <person name="Komaki H."/>
            <person name="Tamura T."/>
        </authorList>
    </citation>
    <scope>NUCLEOTIDE SEQUENCE [LARGE SCALE GENOMIC DNA]</scope>
    <source>
        <strain evidence="1">NBRC 16408</strain>
    </source>
</reference>
<dbReference type="InterPro" id="IPR011990">
    <property type="entry name" value="TPR-like_helical_dom_sf"/>
</dbReference>
<organism evidence="1">
    <name type="scientific">Actinoplanes campanulatus</name>
    <dbReference type="NCBI Taxonomy" id="113559"/>
    <lineage>
        <taxon>Bacteria</taxon>
        <taxon>Bacillati</taxon>
        <taxon>Actinomycetota</taxon>
        <taxon>Actinomycetes</taxon>
        <taxon>Micromonosporales</taxon>
        <taxon>Micromonosporaceae</taxon>
        <taxon>Actinoplanes</taxon>
    </lineage>
</organism>
<evidence type="ECO:0000313" key="1">
    <source>
        <dbReference type="EMBL" id="GID44714.1"/>
    </source>
</evidence>
<gene>
    <name evidence="1" type="ORF">Aca07nite_19890</name>
</gene>
<comment type="caution">
    <text evidence="1">The sequence shown here is derived from an EMBL/GenBank/DDBJ whole genome shotgun (WGS) entry which is preliminary data.</text>
</comment>
<accession>A0ABQ3WCF0</accession>